<dbReference type="Proteomes" id="UP000297475">
    <property type="component" value="Unassembled WGS sequence"/>
</dbReference>
<dbReference type="Gene3D" id="3.30.1490.20">
    <property type="entry name" value="ATP-grasp fold, A domain"/>
    <property type="match status" value="1"/>
</dbReference>
<evidence type="ECO:0000259" key="4">
    <source>
        <dbReference type="PROSITE" id="PS51186"/>
    </source>
</evidence>
<evidence type="ECO:0000256" key="2">
    <source>
        <dbReference type="ARBA" id="ARBA00022741"/>
    </source>
</evidence>
<dbReference type="EMBL" id="SRMF01000002">
    <property type="protein sequence ID" value="TGG93953.1"/>
    <property type="molecule type" value="Genomic_DNA"/>
</dbReference>
<comment type="caution">
    <text evidence="5">The sequence shown here is derived from an EMBL/GenBank/DDBJ whole genome shotgun (WGS) entry which is preliminary data.</text>
</comment>
<organism evidence="5 6">
    <name type="scientific">Natronospirillum operosum</name>
    <dbReference type="NCBI Taxonomy" id="2759953"/>
    <lineage>
        <taxon>Bacteria</taxon>
        <taxon>Pseudomonadati</taxon>
        <taxon>Pseudomonadota</taxon>
        <taxon>Gammaproteobacteria</taxon>
        <taxon>Oceanospirillales</taxon>
        <taxon>Natronospirillaceae</taxon>
        <taxon>Natronospirillum</taxon>
    </lineage>
</organism>
<keyword evidence="6" id="KW-1185">Reference proteome</keyword>
<keyword evidence="2" id="KW-0547">Nucleotide-binding</keyword>
<dbReference type="InterPro" id="IPR000182">
    <property type="entry name" value="GNAT_dom"/>
</dbReference>
<dbReference type="GO" id="GO:0005524">
    <property type="term" value="F:ATP binding"/>
    <property type="evidence" value="ECO:0007669"/>
    <property type="project" value="UniProtKB-KW"/>
</dbReference>
<proteinExistence type="predicted"/>
<dbReference type="RefSeq" id="WP_135482511.1">
    <property type="nucleotide sequence ID" value="NZ_SRMF01000002.1"/>
</dbReference>
<dbReference type="Pfam" id="PF13549">
    <property type="entry name" value="ATP-grasp_5"/>
    <property type="match status" value="1"/>
</dbReference>
<protein>
    <submittedName>
        <fullName evidence="5">GNAT family N-acetyltransferase</fullName>
    </submittedName>
</protein>
<evidence type="ECO:0000313" key="6">
    <source>
        <dbReference type="Proteomes" id="UP000297475"/>
    </source>
</evidence>
<evidence type="ECO:0000256" key="1">
    <source>
        <dbReference type="ARBA" id="ARBA00022598"/>
    </source>
</evidence>
<gene>
    <name evidence="5" type="ORF">E4656_07135</name>
</gene>
<dbReference type="Gene3D" id="3.40.50.720">
    <property type="entry name" value="NAD(P)-binding Rossmann-like Domain"/>
    <property type="match status" value="1"/>
</dbReference>
<dbReference type="GO" id="GO:0016747">
    <property type="term" value="F:acyltransferase activity, transferring groups other than amino-acyl groups"/>
    <property type="evidence" value="ECO:0007669"/>
    <property type="project" value="InterPro"/>
</dbReference>
<dbReference type="Gene3D" id="3.30.470.20">
    <property type="entry name" value="ATP-grasp fold, B domain"/>
    <property type="match status" value="1"/>
</dbReference>
<reference evidence="5 6" key="1">
    <citation type="submission" date="2019-04" db="EMBL/GenBank/DDBJ databases">
        <title>Natronospirillum operosus gen. nov., sp. nov., a haloalkaliphilic satellite isolated from decaying biomass of laboratory culture of cyanobacterium Geitlerinema sp. and proposal of Natronospirillaceae fam. nov. and Saccharospirillaceae fam. nov.</title>
        <authorList>
            <person name="Kevbrin V."/>
            <person name="Boltyanskaya Y."/>
            <person name="Koziaeva V."/>
            <person name="Grouzdev D.S."/>
            <person name="Park M."/>
            <person name="Cho J."/>
        </authorList>
    </citation>
    <scope>NUCLEOTIDE SEQUENCE [LARGE SCALE GENOMIC DNA]</scope>
    <source>
        <strain evidence="5 6">G-116</strain>
    </source>
</reference>
<keyword evidence="5" id="KW-0808">Transferase</keyword>
<dbReference type="OrthoDB" id="9807426at2"/>
<evidence type="ECO:0000313" key="5">
    <source>
        <dbReference type="EMBL" id="TGG93953.1"/>
    </source>
</evidence>
<dbReference type="InterPro" id="IPR036291">
    <property type="entry name" value="NAD(P)-bd_dom_sf"/>
</dbReference>
<dbReference type="AlphaFoldDB" id="A0A4Z0WCX4"/>
<dbReference type="SUPFAM" id="SSF55729">
    <property type="entry name" value="Acyl-CoA N-acyltransferases (Nat)"/>
    <property type="match status" value="1"/>
</dbReference>
<dbReference type="InterPro" id="IPR016102">
    <property type="entry name" value="Succinyl-CoA_synth-like"/>
</dbReference>
<dbReference type="CDD" id="cd04301">
    <property type="entry name" value="NAT_SF"/>
    <property type="match status" value="1"/>
</dbReference>
<dbReference type="SUPFAM" id="SSF51735">
    <property type="entry name" value="NAD(P)-binding Rossmann-fold domains"/>
    <property type="match status" value="1"/>
</dbReference>
<dbReference type="PROSITE" id="PS51186">
    <property type="entry name" value="GNAT"/>
    <property type="match status" value="1"/>
</dbReference>
<dbReference type="SUPFAM" id="SSF56059">
    <property type="entry name" value="Glutathione synthetase ATP-binding domain-like"/>
    <property type="match status" value="1"/>
</dbReference>
<dbReference type="InterPro" id="IPR032875">
    <property type="entry name" value="Succ_CoA_lig_flav_dom"/>
</dbReference>
<dbReference type="GO" id="GO:0016874">
    <property type="term" value="F:ligase activity"/>
    <property type="evidence" value="ECO:0007669"/>
    <property type="project" value="UniProtKB-KW"/>
</dbReference>
<sequence length="882" mass="97349">MAELDAFFQPKSIAILGASERAGSMGGLVLRNLQQAGYPHRILAVNRKGYKSVHGVPCKSSLSKKDEIDLAVICLPAPGLQRAIKLVAQAGVRAALILTGGMARDQLSATRMRRIKLLARHWGIRLMGPNSLGLIVPSQQLNVSWSHLQPPAGDIAYIGMSSALGSALLDWAAGRGYGFSHFVTVGARADISVSDVVDYLAGDRRVRAILLHVENIRNAERFMTVLRAASRSKKVLILNTDPDTLVPPGLASRDKLTQAFFDRAGVLQVSNFQRLLGTLQTLIRSRPLYAHTLALVSNGLGPALLARQELVARAGTSSRLDTLPEALKPLRLHGDRQAEHGLVLPAAVDPATLNQVLVGLDGMSGIGAVLVILVPNARLDIPGLNKVLLSHRKRTRRTLMVTWLGEASVGAARDELDAANILNFDATEEAVQAFSSIVRHEQVQAYLSETPEQNTRITPAPEMLAPFNERAAALPAGETPCLSWQDTRDLLTLFGFHLNPGQYLPDRRALERAAPGLNYPVIVRVLHEAYQYPFAYPEEARHRWRGVAIDVTGPEALLGEVEQLHEGLARYFPDSPFQGYVVQPMRRRLDSLQFSLGITRDSIYGPVLLFGLGGSLANVRADRNVALPPLNRTLARLLLRETHVYALLRERVRQPVMAEEALIDAIMQLSELAEHCPWLSGLEMNLVLEQDRDLIVLGAAAAIGERRPPVIPTYPRHWESTLERAGQQWQIRPVRAEDEPALKELYERQPAEALRLRFFGSRLHFAHRELAAMCQIDYRREMAFVLESPDGTLMGEVRGWTHVNAHSMEFAIMLDAAAQGKGLAQAMLAQLEAFARSEGINHMHMDIMPENTPMQTLGQRMGYSVSHRDSDSVLMEKYLDAV</sequence>
<name>A0A4Z0WCX4_9GAMM</name>
<dbReference type="SMART" id="SM00881">
    <property type="entry name" value="CoA_binding"/>
    <property type="match status" value="1"/>
</dbReference>
<dbReference type="InterPro" id="IPR013815">
    <property type="entry name" value="ATP_grasp_subdomain_1"/>
</dbReference>
<dbReference type="InterPro" id="IPR051538">
    <property type="entry name" value="Acyl-CoA_Synth/Transferase"/>
</dbReference>
<dbReference type="InterPro" id="IPR016181">
    <property type="entry name" value="Acyl_CoA_acyltransferase"/>
</dbReference>
<dbReference type="Pfam" id="PF13302">
    <property type="entry name" value="Acetyltransf_3"/>
    <property type="match status" value="1"/>
</dbReference>
<dbReference type="PANTHER" id="PTHR43334:SF1">
    <property type="entry name" value="3-HYDROXYPROPIONATE--COA LIGASE [ADP-FORMING]"/>
    <property type="match status" value="1"/>
</dbReference>
<dbReference type="Gene3D" id="3.40.630.30">
    <property type="match status" value="1"/>
</dbReference>
<dbReference type="PANTHER" id="PTHR43334">
    <property type="entry name" value="ACETATE--COA LIGASE [ADP-FORMING]"/>
    <property type="match status" value="1"/>
</dbReference>
<evidence type="ECO:0000256" key="3">
    <source>
        <dbReference type="ARBA" id="ARBA00022840"/>
    </source>
</evidence>
<dbReference type="SUPFAM" id="SSF52210">
    <property type="entry name" value="Succinyl-CoA synthetase domains"/>
    <property type="match status" value="2"/>
</dbReference>
<dbReference type="InterPro" id="IPR003781">
    <property type="entry name" value="CoA-bd"/>
</dbReference>
<accession>A0A4Z0WCX4</accession>
<dbReference type="Pfam" id="PF13607">
    <property type="entry name" value="Succ_CoA_lig"/>
    <property type="match status" value="1"/>
</dbReference>
<keyword evidence="1" id="KW-0436">Ligase</keyword>
<dbReference type="Pfam" id="PF13380">
    <property type="entry name" value="CoA_binding_2"/>
    <property type="match status" value="1"/>
</dbReference>
<feature type="domain" description="N-acetyltransferase" evidence="4">
    <location>
        <begin position="729"/>
        <end position="880"/>
    </location>
</feature>
<dbReference type="Gene3D" id="3.40.50.261">
    <property type="entry name" value="Succinyl-CoA synthetase domains"/>
    <property type="match status" value="2"/>
</dbReference>
<keyword evidence="3" id="KW-0067">ATP-binding</keyword>